<protein>
    <submittedName>
        <fullName evidence="1">Uncharacterized protein</fullName>
    </submittedName>
</protein>
<organism evidence="1 2">
    <name type="scientific">Plesiocystis pacifica SIR-1</name>
    <dbReference type="NCBI Taxonomy" id="391625"/>
    <lineage>
        <taxon>Bacteria</taxon>
        <taxon>Pseudomonadati</taxon>
        <taxon>Myxococcota</taxon>
        <taxon>Polyangia</taxon>
        <taxon>Nannocystales</taxon>
        <taxon>Nannocystaceae</taxon>
        <taxon>Plesiocystis</taxon>
    </lineage>
</organism>
<name>A6GHZ8_9BACT</name>
<accession>A6GHZ8</accession>
<gene>
    <name evidence="1" type="ORF">PPSIR1_06441</name>
</gene>
<evidence type="ECO:0000313" key="2">
    <source>
        <dbReference type="Proteomes" id="UP000005801"/>
    </source>
</evidence>
<dbReference type="Proteomes" id="UP000005801">
    <property type="component" value="Unassembled WGS sequence"/>
</dbReference>
<dbReference type="EMBL" id="ABCS01000127">
    <property type="protein sequence ID" value="EDM74505.1"/>
    <property type="molecule type" value="Genomic_DNA"/>
</dbReference>
<proteinExistence type="predicted"/>
<comment type="caution">
    <text evidence="1">The sequence shown here is derived from an EMBL/GenBank/DDBJ whole genome shotgun (WGS) entry which is preliminary data.</text>
</comment>
<sequence length="61" mass="6324">MAAKTLADAPENAIQVVYGVLDDDIAISTETLQKLHQQMDEIAKAAMLVALAQIAKAAGGS</sequence>
<reference evidence="1 2" key="1">
    <citation type="submission" date="2007-06" db="EMBL/GenBank/DDBJ databases">
        <authorList>
            <person name="Shimkets L."/>
            <person name="Ferriera S."/>
            <person name="Johnson J."/>
            <person name="Kravitz S."/>
            <person name="Beeson K."/>
            <person name="Sutton G."/>
            <person name="Rogers Y.-H."/>
            <person name="Friedman R."/>
            <person name="Frazier M."/>
            <person name="Venter J.C."/>
        </authorList>
    </citation>
    <scope>NUCLEOTIDE SEQUENCE [LARGE SCALE GENOMIC DNA]</scope>
    <source>
        <strain evidence="1 2">SIR-1</strain>
    </source>
</reference>
<keyword evidence="2" id="KW-1185">Reference proteome</keyword>
<evidence type="ECO:0000313" key="1">
    <source>
        <dbReference type="EMBL" id="EDM74505.1"/>
    </source>
</evidence>
<dbReference type="AlphaFoldDB" id="A6GHZ8"/>
<dbReference type="RefSeq" id="WP_006976334.1">
    <property type="nucleotide sequence ID" value="NZ_ABCS01000127.1"/>
</dbReference>
<dbReference type="STRING" id="391625.PPSIR1_06441"/>